<dbReference type="AlphaFoldDB" id="A0A183B1C9"/>
<reference evidence="4" key="1">
    <citation type="submission" date="2016-06" db="UniProtKB">
        <authorList>
            <consortium name="WormBaseParasite"/>
        </authorList>
    </citation>
    <scope>IDENTIFICATION</scope>
</reference>
<keyword evidence="1" id="KW-0175">Coiled coil</keyword>
<gene>
    <name evidence="2" type="ORF">ECPE_LOCUS13015</name>
</gene>
<keyword evidence="3" id="KW-1185">Reference proteome</keyword>
<organism evidence="4">
    <name type="scientific">Echinostoma caproni</name>
    <dbReference type="NCBI Taxonomy" id="27848"/>
    <lineage>
        <taxon>Eukaryota</taxon>
        <taxon>Metazoa</taxon>
        <taxon>Spiralia</taxon>
        <taxon>Lophotrochozoa</taxon>
        <taxon>Platyhelminthes</taxon>
        <taxon>Trematoda</taxon>
        <taxon>Digenea</taxon>
        <taxon>Plagiorchiida</taxon>
        <taxon>Echinostomata</taxon>
        <taxon>Echinostomatoidea</taxon>
        <taxon>Echinostomatidae</taxon>
        <taxon>Echinostoma</taxon>
    </lineage>
</organism>
<dbReference type="EMBL" id="UZAN01054105">
    <property type="protein sequence ID" value="VDP90287.1"/>
    <property type="molecule type" value="Genomic_DNA"/>
</dbReference>
<protein>
    <submittedName>
        <fullName evidence="4">KfrA_N domain-containing protein</fullName>
    </submittedName>
</protein>
<sequence length="239" mass="27786">MTLKSFLVYYYPTLGFNPSSETILLSELTTALERHLVSGETDGSTHLAAILTVLNEWRQARSTIAGLVKEKDRLMRELQQLNENTVAEQSTTYIALEGKYRREMEALQQEQAEQYKLMRAHYTKKLETQRQNLAEQLQLNQSLHKEIQQKSQEHDELRQQLENSKNQLLLTQSVIHQTQEDLASASQTNEKVEYERFMDCKTQLDELIARIRELPIPDDPSQVIIFCSGSRFKCVFCME</sequence>
<reference evidence="2 3" key="2">
    <citation type="submission" date="2018-11" db="EMBL/GenBank/DDBJ databases">
        <authorList>
            <consortium name="Pathogen Informatics"/>
        </authorList>
    </citation>
    <scope>NUCLEOTIDE SEQUENCE [LARGE SCALE GENOMIC DNA]</scope>
    <source>
        <strain evidence="2 3">Egypt</strain>
    </source>
</reference>
<evidence type="ECO:0000313" key="3">
    <source>
        <dbReference type="Proteomes" id="UP000272942"/>
    </source>
</evidence>
<accession>A0A183B1C9</accession>
<name>A0A183B1C9_9TREM</name>
<dbReference type="WBParaSite" id="ECPE_0001305201-mRNA-1">
    <property type="protein sequence ID" value="ECPE_0001305201-mRNA-1"/>
    <property type="gene ID" value="ECPE_0001305201"/>
</dbReference>
<evidence type="ECO:0000313" key="2">
    <source>
        <dbReference type="EMBL" id="VDP90287.1"/>
    </source>
</evidence>
<dbReference type="Proteomes" id="UP000272942">
    <property type="component" value="Unassembled WGS sequence"/>
</dbReference>
<dbReference type="OrthoDB" id="6266341at2759"/>
<feature type="coiled-coil region" evidence="1">
    <location>
        <begin position="64"/>
        <end position="195"/>
    </location>
</feature>
<evidence type="ECO:0000256" key="1">
    <source>
        <dbReference type="SAM" id="Coils"/>
    </source>
</evidence>
<evidence type="ECO:0000313" key="4">
    <source>
        <dbReference type="WBParaSite" id="ECPE_0001305201-mRNA-1"/>
    </source>
</evidence>
<proteinExistence type="predicted"/>